<proteinExistence type="predicted"/>
<evidence type="ECO:0000256" key="2">
    <source>
        <dbReference type="ARBA" id="ARBA00022692"/>
    </source>
</evidence>
<evidence type="ECO:0000256" key="3">
    <source>
        <dbReference type="ARBA" id="ARBA00022989"/>
    </source>
</evidence>
<name>A0A1M6HUA8_9ACTN</name>
<dbReference type="PANTHER" id="PTHR14948:SF25">
    <property type="entry name" value="DUF4190 DOMAIN-CONTAINING PROTEIN"/>
    <property type="match status" value="1"/>
</dbReference>
<keyword evidence="3 6" id="KW-1133">Transmembrane helix</keyword>
<comment type="subcellular location">
    <subcellularLocation>
        <location evidence="1">Membrane</location>
    </subcellularLocation>
</comment>
<evidence type="ECO:0000256" key="5">
    <source>
        <dbReference type="SAM" id="MobiDB-lite"/>
    </source>
</evidence>
<dbReference type="EMBL" id="FQZK01000004">
    <property type="protein sequence ID" value="SHJ25698.1"/>
    <property type="molecule type" value="Genomic_DNA"/>
</dbReference>
<evidence type="ECO:0000313" key="8">
    <source>
        <dbReference type="Proteomes" id="UP000184452"/>
    </source>
</evidence>
<evidence type="ECO:0000256" key="1">
    <source>
        <dbReference type="ARBA" id="ARBA00004370"/>
    </source>
</evidence>
<evidence type="ECO:0000313" key="7">
    <source>
        <dbReference type="EMBL" id="SHJ25698.1"/>
    </source>
</evidence>
<protein>
    <submittedName>
        <fullName evidence="7">Interferon-induced transmembrane protein</fullName>
    </submittedName>
</protein>
<feature type="transmembrane region" description="Helical" evidence="6">
    <location>
        <begin position="40"/>
        <end position="64"/>
    </location>
</feature>
<evidence type="ECO:0000256" key="6">
    <source>
        <dbReference type="SAM" id="Phobius"/>
    </source>
</evidence>
<dbReference type="RefSeq" id="WP_073378211.1">
    <property type="nucleotide sequence ID" value="NZ_FQZK01000004.1"/>
</dbReference>
<organism evidence="7 8">
    <name type="scientific">Nocardiopsis flavescens</name>
    <dbReference type="NCBI Taxonomy" id="758803"/>
    <lineage>
        <taxon>Bacteria</taxon>
        <taxon>Bacillati</taxon>
        <taxon>Actinomycetota</taxon>
        <taxon>Actinomycetes</taxon>
        <taxon>Streptosporangiales</taxon>
        <taxon>Nocardiopsidaceae</taxon>
        <taxon>Nocardiopsis</taxon>
    </lineage>
</organism>
<keyword evidence="2 6" id="KW-0812">Transmembrane</keyword>
<sequence length="123" mass="12856">MSYQPPSGGYGPPSGGYGPPPGGYGGPAQPPPSGPPKNYMVHNILGIFGCTIIGVIGLIFSLQVNSKWQAGDYHGAEESAKVAKIMGIISLIGFILMIVVVVFYIILMVIGFAMIGTADYSTY</sequence>
<dbReference type="Proteomes" id="UP000184452">
    <property type="component" value="Unassembled WGS sequence"/>
</dbReference>
<gene>
    <name evidence="7" type="ORF">SAMN05421803_104309</name>
</gene>
<dbReference type="OrthoDB" id="9815705at2"/>
<feature type="compositionally biased region" description="Pro residues" evidence="5">
    <location>
        <begin position="18"/>
        <end position="33"/>
    </location>
</feature>
<dbReference type="STRING" id="758803.SAMN05421803_104309"/>
<dbReference type="Pfam" id="PF04505">
    <property type="entry name" value="CD225"/>
    <property type="match status" value="1"/>
</dbReference>
<accession>A0A1M6HUA8</accession>
<keyword evidence="8" id="KW-1185">Reference proteome</keyword>
<feature type="compositionally biased region" description="Gly residues" evidence="5">
    <location>
        <begin position="8"/>
        <end position="17"/>
    </location>
</feature>
<feature type="region of interest" description="Disordered" evidence="5">
    <location>
        <begin position="1"/>
        <end position="33"/>
    </location>
</feature>
<dbReference type="InterPro" id="IPR007593">
    <property type="entry name" value="CD225/Dispanin_fam"/>
</dbReference>
<dbReference type="InterPro" id="IPR051423">
    <property type="entry name" value="CD225/Dispanin"/>
</dbReference>
<dbReference type="PANTHER" id="PTHR14948">
    <property type="entry name" value="NG5"/>
    <property type="match status" value="1"/>
</dbReference>
<dbReference type="AlphaFoldDB" id="A0A1M6HUA8"/>
<dbReference type="GO" id="GO:0016020">
    <property type="term" value="C:membrane"/>
    <property type="evidence" value="ECO:0007669"/>
    <property type="project" value="UniProtKB-SubCell"/>
</dbReference>
<evidence type="ECO:0000256" key="4">
    <source>
        <dbReference type="ARBA" id="ARBA00023136"/>
    </source>
</evidence>
<keyword evidence="4 6" id="KW-0472">Membrane</keyword>
<reference evidence="7 8" key="1">
    <citation type="submission" date="2016-11" db="EMBL/GenBank/DDBJ databases">
        <authorList>
            <person name="Jaros S."/>
            <person name="Januszkiewicz K."/>
            <person name="Wedrychowicz H."/>
        </authorList>
    </citation>
    <scope>NUCLEOTIDE SEQUENCE [LARGE SCALE GENOMIC DNA]</scope>
    <source>
        <strain evidence="7 8">CGMCC 4.5723</strain>
    </source>
</reference>
<feature type="transmembrane region" description="Helical" evidence="6">
    <location>
        <begin position="85"/>
        <end position="115"/>
    </location>
</feature>